<evidence type="ECO:0000313" key="1">
    <source>
        <dbReference type="EMBL" id="KUG23830.1"/>
    </source>
</evidence>
<comment type="caution">
    <text evidence="1">The sequence shown here is derived from an EMBL/GenBank/DDBJ whole genome shotgun (WGS) entry which is preliminary data.</text>
</comment>
<dbReference type="NCBIfam" id="TIGR00613">
    <property type="entry name" value="reco"/>
    <property type="match status" value="1"/>
</dbReference>
<gene>
    <name evidence="1" type="ORF">ASZ90_006368</name>
</gene>
<accession>A0A0W8FSI4</accession>
<dbReference type="SUPFAM" id="SSF57863">
    <property type="entry name" value="ArfGap/RecO-like zinc finger"/>
    <property type="match status" value="1"/>
</dbReference>
<dbReference type="GO" id="GO:0006302">
    <property type="term" value="P:double-strand break repair"/>
    <property type="evidence" value="ECO:0007669"/>
    <property type="project" value="TreeGrafter"/>
</dbReference>
<name>A0A0W8FSI4_9ZZZZ</name>
<proteinExistence type="predicted"/>
<dbReference type="PANTHER" id="PTHR33991">
    <property type="entry name" value="DNA REPAIR PROTEIN RECO"/>
    <property type="match status" value="1"/>
</dbReference>
<dbReference type="EMBL" id="LNQE01000884">
    <property type="protein sequence ID" value="KUG23830.1"/>
    <property type="molecule type" value="Genomic_DNA"/>
</dbReference>
<dbReference type="PANTHER" id="PTHR33991:SF1">
    <property type="entry name" value="DNA REPAIR PROTEIN RECO"/>
    <property type="match status" value="1"/>
</dbReference>
<dbReference type="Gene3D" id="1.20.1440.120">
    <property type="entry name" value="Recombination protein O, C-terminal domain"/>
    <property type="match status" value="1"/>
</dbReference>
<dbReference type="Pfam" id="PF02565">
    <property type="entry name" value="RecO_C"/>
    <property type="match status" value="1"/>
</dbReference>
<dbReference type="GO" id="GO:0006310">
    <property type="term" value="P:DNA recombination"/>
    <property type="evidence" value="ECO:0007669"/>
    <property type="project" value="InterPro"/>
</dbReference>
<dbReference type="GO" id="GO:0043590">
    <property type="term" value="C:bacterial nucleoid"/>
    <property type="evidence" value="ECO:0007669"/>
    <property type="project" value="TreeGrafter"/>
</dbReference>
<dbReference type="AlphaFoldDB" id="A0A0W8FSI4"/>
<sequence>MLAFIESCDIIDHFNAIRQDMEKTLIASYFIDLTDHFSPEGKKNEKVFELLQDFLTMMGKEKTSDAAVRFFEMRLLKLAGFEPALDHCIICKTPVTNGASYYFHTNEGGIKCSACAKPQRYEKPVSAGTVRTLLLGKEMDIDKIKLITLTDSSAMESRNILTEFISHVLGREVKSLKVMEQVRKLCP</sequence>
<dbReference type="InterPro" id="IPR003717">
    <property type="entry name" value="RecO"/>
</dbReference>
<dbReference type="InterPro" id="IPR037278">
    <property type="entry name" value="ARFGAP/RecO"/>
</dbReference>
<protein>
    <submittedName>
        <fullName evidence="1">Dna recombination and repair protein reco</fullName>
    </submittedName>
</protein>
<dbReference type="InterPro" id="IPR042242">
    <property type="entry name" value="RecO_C"/>
</dbReference>
<reference evidence="1" key="1">
    <citation type="journal article" date="2015" name="Proc. Natl. Acad. Sci. U.S.A.">
        <title>Networks of energetic and metabolic interactions define dynamics in microbial communities.</title>
        <authorList>
            <person name="Embree M."/>
            <person name="Liu J.K."/>
            <person name="Al-Bassam M.M."/>
            <person name="Zengler K."/>
        </authorList>
    </citation>
    <scope>NUCLEOTIDE SEQUENCE</scope>
</reference>
<organism evidence="1">
    <name type="scientific">hydrocarbon metagenome</name>
    <dbReference type="NCBI Taxonomy" id="938273"/>
    <lineage>
        <taxon>unclassified sequences</taxon>
        <taxon>metagenomes</taxon>
        <taxon>ecological metagenomes</taxon>
    </lineage>
</organism>